<dbReference type="InterPro" id="IPR045190">
    <property type="entry name" value="MCCB/AccD1-like"/>
</dbReference>
<dbReference type="PANTHER" id="PTHR22855">
    <property type="entry name" value="ACETYL, PROPIONYL, PYRUVATE, AND GLUTACONYL CARBOXYLASE-RELATED"/>
    <property type="match status" value="1"/>
</dbReference>
<dbReference type="Gene3D" id="1.10.1520.10">
    <property type="entry name" value="Ribonuclease III domain"/>
    <property type="match status" value="1"/>
</dbReference>
<evidence type="ECO:0000256" key="4">
    <source>
        <dbReference type="ARBA" id="ARBA00022980"/>
    </source>
</evidence>
<evidence type="ECO:0000256" key="10">
    <source>
        <dbReference type="ARBA" id="ARBA00031109"/>
    </source>
</evidence>
<accession>A0A7E4ZU33</accession>
<dbReference type="InterPro" id="IPR011762">
    <property type="entry name" value="COA_CT_N"/>
</dbReference>
<evidence type="ECO:0000256" key="6">
    <source>
        <dbReference type="ARBA" id="ARBA00023274"/>
    </source>
</evidence>
<evidence type="ECO:0000256" key="12">
    <source>
        <dbReference type="ARBA" id="ARBA00031404"/>
    </source>
</evidence>
<evidence type="ECO:0000313" key="19">
    <source>
        <dbReference type="WBParaSite" id="Pan_g17369.t1"/>
    </source>
</evidence>
<comment type="pathway">
    <text evidence="8">Amino-acid degradation; L-leucine degradation; (S)-3-hydroxy-3-methylglutaryl-CoA from 3-isovaleryl-CoA: step 2/3.</text>
</comment>
<dbReference type="InterPro" id="IPR036389">
    <property type="entry name" value="RNase_III_sf"/>
</dbReference>
<dbReference type="SUPFAM" id="SSF69065">
    <property type="entry name" value="RNase III domain-like"/>
    <property type="match status" value="1"/>
</dbReference>
<reference evidence="19" key="2">
    <citation type="submission" date="2020-10" db="UniProtKB">
        <authorList>
            <consortium name="WormBaseParasite"/>
        </authorList>
    </citation>
    <scope>IDENTIFICATION</scope>
</reference>
<keyword evidence="3" id="KW-0809">Transit peptide</keyword>
<dbReference type="Pfam" id="PF22935">
    <property type="entry name" value="RM44_endonuclase"/>
    <property type="match status" value="1"/>
</dbReference>
<evidence type="ECO:0000256" key="11">
    <source>
        <dbReference type="ARBA" id="ARBA00031237"/>
    </source>
</evidence>
<dbReference type="SUPFAM" id="SSF52096">
    <property type="entry name" value="ClpP/crotonase"/>
    <property type="match status" value="2"/>
</dbReference>
<evidence type="ECO:0000256" key="8">
    <source>
        <dbReference type="ARBA" id="ARBA00025711"/>
    </source>
</evidence>
<evidence type="ECO:0000256" key="2">
    <source>
        <dbReference type="ARBA" id="ARBA00006102"/>
    </source>
</evidence>
<sequence length="1024" mass="112895">MVLRGYFPSNSLNVKPLSLIADGYEAAAHDTPAAISAFAARSHCFPFFRPFEQQLHLIFVHLTFYDLPFRGFMLGGLNRFGQLNRAGCSLVVPSRQLRARWQQGFFKDLYHRRVIAGGEPLVHRSALPNWSSTRSHHCALLPEKESAGQKWPVLESKVDVDSAEFKANAKDMEAVVDDLRTVVDGVVNGAEPVARERHIKRGKLLARDRVEALIDPGTPFLEFSQLAGYKLYGDENVPAGGIITGIGTVSGRQCVIVANDATVKGGSYYPITVKKHLRAQKIARENNLPCIYLVDSGGANLPRQADIFADSNHFGRIFYNQATMSAEGIPQIAVVMGSCTAGGAYVPAMADQSIIVRKNGTIFLGGPPLVKAATGEVISAEDLGGADLHCGSSGVTDYYAINDHHALSQARNIVASLGDNNNGDHTGYPIEDPLYAADELYGIVGTNLKKPYDVREVIARIVDGSRFDEFKKRYGETLVTGFARLYGRRVGIIGNNGVLFAESAMKGAHFIELCGQRNIPLIFLQNITGFMVGREAEAGGIAKHGAKMVTAVSCANVPKVTLLIGGSYGAGNYGMCGRGYSPRFLFMWPNARISVMGGEQAANVLAQIQRERREREGKEWTDDEDKKLKQPVEERFEREGHPYFASARLWDDGVIDPRDSRRVLGLAIQAALNKKPVETKYGVFRMDYPSELYAFRHRIHGEDHDNERFIKPLTNATFFDRKDVAVDASGAQPALEDEIQNREDNAKLAVEGATHVKNILTGYFRTHYPKAPEEFIGALVQVLASNEILAEAATSLGMQHLVRTGEFPPHQATLADAFRAVVAVLTPARRQLAVVDTIIPKATSFPLEDVLPFARPFGVLVDYAKKNLKAKSIESRVMHTSGFDSATPLWVVGIYADEKLIGSAPGETLPIAIDLASMASLLRHWKTTHEWLLTFNGTHDTDYANTKPNHSLHDIVEKDTDVSLLTQEELSVDPLNVAAIAANYADFEKEIGRPRIRHLRHRFSRGSLFKRTFRYLVKPRPHSV</sequence>
<evidence type="ECO:0000259" key="17">
    <source>
        <dbReference type="PROSITE" id="PS50989"/>
    </source>
</evidence>
<comment type="catalytic activity">
    <reaction evidence="14">
        <text>3-methylbut-2-enoyl-CoA + hydrogencarbonate + ATP = 3-methyl-(2E)-glutaconyl-CoA + ADP + phosphate + H(+)</text>
        <dbReference type="Rhea" id="RHEA:13589"/>
        <dbReference type="ChEBI" id="CHEBI:15378"/>
        <dbReference type="ChEBI" id="CHEBI:17544"/>
        <dbReference type="ChEBI" id="CHEBI:30616"/>
        <dbReference type="ChEBI" id="CHEBI:43474"/>
        <dbReference type="ChEBI" id="CHEBI:57344"/>
        <dbReference type="ChEBI" id="CHEBI:57346"/>
        <dbReference type="ChEBI" id="CHEBI:456216"/>
        <dbReference type="EC" id="6.4.1.4"/>
    </reaction>
</comment>
<dbReference type="GO" id="GO:0003725">
    <property type="term" value="F:double-stranded RNA binding"/>
    <property type="evidence" value="ECO:0007669"/>
    <property type="project" value="InterPro"/>
</dbReference>
<dbReference type="FunFam" id="3.90.226.10:FF:000004">
    <property type="entry name" value="Methylcrotonoyl-CoA carboxylase beta chain"/>
    <property type="match status" value="1"/>
</dbReference>
<dbReference type="InterPro" id="IPR029045">
    <property type="entry name" value="ClpP/crotonase-like_dom_sf"/>
</dbReference>
<dbReference type="InterPro" id="IPR011763">
    <property type="entry name" value="COA_CT_C"/>
</dbReference>
<comment type="subcellular location">
    <subcellularLocation>
        <location evidence="1">Mitochondrion</location>
    </subcellularLocation>
</comment>
<dbReference type="InterPro" id="IPR055189">
    <property type="entry name" value="RM44_endonuclase"/>
</dbReference>
<evidence type="ECO:0000259" key="16">
    <source>
        <dbReference type="PROSITE" id="PS50980"/>
    </source>
</evidence>
<dbReference type="InterPro" id="IPR034733">
    <property type="entry name" value="AcCoA_carboxyl_beta"/>
</dbReference>
<comment type="similarity">
    <text evidence="7">Belongs to the ribonuclease III family. Mitochondrion-specific ribosomal protein mL44 subfamily.</text>
</comment>
<dbReference type="GO" id="GO:1905202">
    <property type="term" value="C:methylcrotonoyl-CoA carboxylase complex"/>
    <property type="evidence" value="ECO:0007669"/>
    <property type="project" value="TreeGrafter"/>
</dbReference>
<dbReference type="GO" id="GO:0004485">
    <property type="term" value="F:methylcrotonoyl-CoA carboxylase activity"/>
    <property type="evidence" value="ECO:0007669"/>
    <property type="project" value="UniProtKB-EC"/>
</dbReference>
<feature type="domain" description="CoA carboxyltransferase C-terminal" evidence="17">
    <location>
        <begin position="429"/>
        <end position="678"/>
    </location>
</feature>
<comment type="similarity">
    <text evidence="2">Belongs to the AccD/PCCB family.</text>
</comment>
<evidence type="ECO:0000256" key="9">
    <source>
        <dbReference type="ARBA" id="ARBA00026116"/>
    </source>
</evidence>
<dbReference type="Gene3D" id="3.30.160.20">
    <property type="match status" value="1"/>
</dbReference>
<evidence type="ECO:0000256" key="14">
    <source>
        <dbReference type="ARBA" id="ARBA00052347"/>
    </source>
</evidence>
<keyword evidence="5" id="KW-0496">Mitochondrion</keyword>
<dbReference type="GO" id="GO:0004525">
    <property type="term" value="F:ribonuclease III activity"/>
    <property type="evidence" value="ECO:0007669"/>
    <property type="project" value="InterPro"/>
</dbReference>
<dbReference type="GO" id="GO:0005840">
    <property type="term" value="C:ribosome"/>
    <property type="evidence" value="ECO:0007669"/>
    <property type="project" value="UniProtKB-KW"/>
</dbReference>
<dbReference type="InterPro" id="IPR044444">
    <property type="entry name" value="Ribosomal_mL44_DSRM_metazoa"/>
</dbReference>
<dbReference type="Pfam" id="PF22892">
    <property type="entry name" value="DSRM_MRPL44"/>
    <property type="match status" value="1"/>
</dbReference>
<dbReference type="WBParaSite" id="Pan_g17369.t1">
    <property type="protein sequence ID" value="Pan_g17369.t1"/>
    <property type="gene ID" value="Pan_g17369"/>
</dbReference>
<protein>
    <recommendedName>
        <fullName evidence="13">Large ribosomal subunit protein mL44</fullName>
        <ecNumber evidence="9">6.4.1.4</ecNumber>
    </recommendedName>
    <alternativeName>
        <fullName evidence="12">3-methylcrotonyl-CoA carboxylase 2</fullName>
    </alternativeName>
    <alternativeName>
        <fullName evidence="10">3-methylcrotonyl-CoA carboxylase non-biotin-containing subunit</fullName>
    </alternativeName>
    <alternativeName>
        <fullName evidence="11">3-methylcrotonyl-CoA:carbon dioxide ligase subunit beta</fullName>
    </alternativeName>
    <alternativeName>
        <fullName evidence="15">Probable methylcrotonoyl-CoA carboxylase beta chain, mitochondrial</fullName>
    </alternativeName>
</protein>
<dbReference type="PANTHER" id="PTHR22855:SF13">
    <property type="entry name" value="METHYLCROTONOYL-COA CARBOXYLASE BETA CHAIN, MITOCHONDRIAL"/>
    <property type="match status" value="1"/>
</dbReference>
<proteinExistence type="inferred from homology"/>
<evidence type="ECO:0000256" key="13">
    <source>
        <dbReference type="ARBA" id="ARBA00035187"/>
    </source>
</evidence>
<evidence type="ECO:0000256" key="3">
    <source>
        <dbReference type="ARBA" id="ARBA00022946"/>
    </source>
</evidence>
<reference evidence="18" key="1">
    <citation type="journal article" date="2013" name="Genetics">
        <title>The draft genome and transcriptome of Panagrellus redivivus are shaped by the harsh demands of a free-living lifestyle.</title>
        <authorList>
            <person name="Srinivasan J."/>
            <person name="Dillman A.R."/>
            <person name="Macchietto M.G."/>
            <person name="Heikkinen L."/>
            <person name="Lakso M."/>
            <person name="Fracchia K.M."/>
            <person name="Antoshechkin I."/>
            <person name="Mortazavi A."/>
            <person name="Wong G."/>
            <person name="Sternberg P.W."/>
        </authorList>
    </citation>
    <scope>NUCLEOTIDE SEQUENCE [LARGE SCALE GENOMIC DNA]</scope>
    <source>
        <strain evidence="18">MT8872</strain>
    </source>
</reference>
<evidence type="ECO:0000256" key="5">
    <source>
        <dbReference type="ARBA" id="ARBA00023128"/>
    </source>
</evidence>
<dbReference type="Pfam" id="PF01039">
    <property type="entry name" value="Carboxyl_trans"/>
    <property type="match status" value="1"/>
</dbReference>
<feature type="domain" description="CoA carboxyltransferase N-terminal" evidence="16">
    <location>
        <begin position="172"/>
        <end position="429"/>
    </location>
</feature>
<keyword evidence="18" id="KW-1185">Reference proteome</keyword>
<keyword evidence="4" id="KW-0689">Ribosomal protein</keyword>
<evidence type="ECO:0000256" key="1">
    <source>
        <dbReference type="ARBA" id="ARBA00004173"/>
    </source>
</evidence>
<organism evidence="18 19">
    <name type="scientific">Panagrellus redivivus</name>
    <name type="common">Microworm</name>
    <dbReference type="NCBI Taxonomy" id="6233"/>
    <lineage>
        <taxon>Eukaryota</taxon>
        <taxon>Metazoa</taxon>
        <taxon>Ecdysozoa</taxon>
        <taxon>Nematoda</taxon>
        <taxon>Chromadorea</taxon>
        <taxon>Rhabditida</taxon>
        <taxon>Tylenchina</taxon>
        <taxon>Panagrolaimomorpha</taxon>
        <taxon>Panagrolaimoidea</taxon>
        <taxon>Panagrolaimidae</taxon>
        <taxon>Panagrellus</taxon>
    </lineage>
</organism>
<dbReference type="GO" id="GO:0005739">
    <property type="term" value="C:mitochondrion"/>
    <property type="evidence" value="ECO:0007669"/>
    <property type="project" value="UniProtKB-SubCell"/>
</dbReference>
<evidence type="ECO:0000256" key="7">
    <source>
        <dbReference type="ARBA" id="ARBA00024034"/>
    </source>
</evidence>
<dbReference type="GO" id="GO:1990904">
    <property type="term" value="C:ribonucleoprotein complex"/>
    <property type="evidence" value="ECO:0007669"/>
    <property type="project" value="UniProtKB-KW"/>
</dbReference>
<dbReference type="EC" id="6.4.1.4" evidence="9"/>
<name>A0A7E4ZU33_PANRE</name>
<dbReference type="PROSITE" id="PS50989">
    <property type="entry name" value="COA_CT_CTER"/>
    <property type="match status" value="1"/>
</dbReference>
<dbReference type="GO" id="GO:0006396">
    <property type="term" value="P:RNA processing"/>
    <property type="evidence" value="ECO:0007669"/>
    <property type="project" value="InterPro"/>
</dbReference>
<dbReference type="UniPathway" id="UPA00363">
    <property type="reaction ID" value="UER00861"/>
</dbReference>
<keyword evidence="6" id="KW-0687">Ribonucleoprotein</keyword>
<dbReference type="FunFam" id="3.90.226.10:FF:000007">
    <property type="entry name" value="Methylcrotonoyl-CoA carboxylase subunit beta"/>
    <property type="match status" value="1"/>
</dbReference>
<evidence type="ECO:0000256" key="15">
    <source>
        <dbReference type="ARBA" id="ARBA00069234"/>
    </source>
</evidence>
<dbReference type="Proteomes" id="UP000492821">
    <property type="component" value="Unassembled WGS sequence"/>
</dbReference>
<evidence type="ECO:0000313" key="18">
    <source>
        <dbReference type="Proteomes" id="UP000492821"/>
    </source>
</evidence>
<dbReference type="Gene3D" id="3.90.226.10">
    <property type="entry name" value="2-enoyl-CoA Hydratase, Chain A, domain 1"/>
    <property type="match status" value="2"/>
</dbReference>
<dbReference type="PROSITE" id="PS50980">
    <property type="entry name" value="COA_CT_NTER"/>
    <property type="match status" value="1"/>
</dbReference>
<dbReference type="GO" id="GO:0006552">
    <property type="term" value="P:L-leucine catabolic process"/>
    <property type="evidence" value="ECO:0007669"/>
    <property type="project" value="UniProtKB-UniPathway"/>
</dbReference>
<dbReference type="AlphaFoldDB" id="A0A7E4ZU33"/>